<sequence length="79" mass="8204">MTAATMKAAFDNAETVSFWAAPDMSVLSGGRRDPVEMPGDLFGPAWPLLETIAEGVCTAPDYPGMALLASCASLIGGKR</sequence>
<dbReference type="EMBL" id="MT144968">
    <property type="protein sequence ID" value="QJI02003.1"/>
    <property type="molecule type" value="Genomic_DNA"/>
</dbReference>
<dbReference type="AlphaFoldDB" id="A0A6M3XW27"/>
<accession>A0A6M3XW27</accession>
<protein>
    <submittedName>
        <fullName evidence="1">Uncharacterized protein</fullName>
    </submittedName>
</protein>
<reference evidence="1" key="1">
    <citation type="submission" date="2020-03" db="EMBL/GenBank/DDBJ databases">
        <title>The deep terrestrial virosphere.</title>
        <authorList>
            <person name="Holmfeldt K."/>
            <person name="Nilsson E."/>
            <person name="Simone D."/>
            <person name="Lopez-Fernandez M."/>
            <person name="Wu X."/>
            <person name="de Brujin I."/>
            <person name="Lundin D."/>
            <person name="Andersson A."/>
            <person name="Bertilsson S."/>
            <person name="Dopson M."/>
        </authorList>
    </citation>
    <scope>NUCLEOTIDE SEQUENCE</scope>
    <source>
        <strain evidence="1">TM448B02870</strain>
    </source>
</reference>
<name>A0A6M3XW27_9ZZZZ</name>
<evidence type="ECO:0000313" key="1">
    <source>
        <dbReference type="EMBL" id="QJI02003.1"/>
    </source>
</evidence>
<proteinExistence type="predicted"/>
<organism evidence="1">
    <name type="scientific">viral metagenome</name>
    <dbReference type="NCBI Taxonomy" id="1070528"/>
    <lineage>
        <taxon>unclassified sequences</taxon>
        <taxon>metagenomes</taxon>
        <taxon>organismal metagenomes</taxon>
    </lineage>
</organism>
<gene>
    <name evidence="1" type="ORF">TM448B02870_0005</name>
</gene>